<dbReference type="Proteomes" id="UP000010797">
    <property type="component" value="Chromosome"/>
</dbReference>
<gene>
    <name evidence="1" type="ordered locus">Desdi_0765</name>
</gene>
<protein>
    <submittedName>
        <fullName evidence="1">Uncharacterized protein</fullName>
    </submittedName>
</protein>
<evidence type="ECO:0000313" key="2">
    <source>
        <dbReference type="Proteomes" id="UP000010797"/>
    </source>
</evidence>
<dbReference type="EMBL" id="CP003344">
    <property type="protein sequence ID" value="AGA68291.1"/>
    <property type="molecule type" value="Genomic_DNA"/>
</dbReference>
<reference evidence="2" key="1">
    <citation type="submission" date="2012-02" db="EMBL/GenBank/DDBJ databases">
        <title>Complete sequence of Desulfitobacterium dichloroeliminans LMG P-21439.</title>
        <authorList>
            <person name="Lucas S."/>
            <person name="Han J."/>
            <person name="Lapidus A."/>
            <person name="Cheng J.-F."/>
            <person name="Goodwin L."/>
            <person name="Pitluck S."/>
            <person name="Peters L."/>
            <person name="Ovchinnikova G."/>
            <person name="Teshima H."/>
            <person name="Detter J.C."/>
            <person name="Han C."/>
            <person name="Tapia R."/>
            <person name="Land M."/>
            <person name="Hauser L."/>
            <person name="Kyrpides N."/>
            <person name="Ivanova N."/>
            <person name="Pagani I."/>
            <person name="Kruse T."/>
            <person name="de Vos W.M."/>
            <person name="Boon N."/>
            <person name="Smidt H."/>
            <person name="Woyke T."/>
        </authorList>
    </citation>
    <scope>NUCLEOTIDE SEQUENCE [LARGE SCALE GENOMIC DNA]</scope>
    <source>
        <strain evidence="2">LMG P-21439 / DCA1</strain>
    </source>
</reference>
<organism evidence="1 2">
    <name type="scientific">Desulfitobacterium dichloroeliminans (strain LMG P-21439 / DCA1)</name>
    <dbReference type="NCBI Taxonomy" id="871963"/>
    <lineage>
        <taxon>Bacteria</taxon>
        <taxon>Bacillati</taxon>
        <taxon>Bacillota</taxon>
        <taxon>Clostridia</taxon>
        <taxon>Eubacteriales</taxon>
        <taxon>Desulfitobacteriaceae</taxon>
        <taxon>Desulfitobacterium</taxon>
    </lineage>
</organism>
<keyword evidence="2" id="KW-1185">Reference proteome</keyword>
<dbReference type="OrthoDB" id="9812271at2"/>
<dbReference type="KEGG" id="ddl:Desdi_0765"/>
<dbReference type="HOGENOM" id="CLU_005157_0_0_9"/>
<dbReference type="eggNOG" id="ENOG502Z8PB">
    <property type="taxonomic scope" value="Bacteria"/>
</dbReference>
<dbReference type="STRING" id="871963.Desdi_0765"/>
<dbReference type="RefSeq" id="WP_015261292.1">
    <property type="nucleotide sequence ID" value="NC_019903.1"/>
</dbReference>
<evidence type="ECO:0000313" key="1">
    <source>
        <dbReference type="EMBL" id="AGA68291.1"/>
    </source>
</evidence>
<sequence length="1402" mass="159528">MKYYSDYFVVPQDYKANMTREAINETQETWLNFYPHKKFAEFLETLLDGFKSNLSTWLYGNYGTGKSNAALVTQKLFMDDAERVHSWFRSCADALSDREALEKDLFAHRNEGTFVVYDYNASGVGPKEDFLVRLEKGIVATLRERGLTVPAKANLDSIIERLKREADHFFTTRDSIQSELAYLHTGITTVEQLTELLNKEHKTADAPTRLLGDVQRVFHEDSIFLNIDVPTFRKWVAAILLENNLSRIVYIFDEFSEFIDENRAHLKTFEDVTENPGINHFFLVPVTHLEITAFVAEGSENAQRSKDRFYRRKLQMPNDTAFRLAAHAMKPLADPETDPISVAEWKTEKDNLYSAISDIAGYFNTTDPSSEDYVSRQSFYDVLPIHPMAAFLLKFLSESTRSGQRSIFDYLKGSANGREFQDFIRTAGPSVANKQFLTVDYLWKYFIDREDLGINEEITSIRSEYERIKNREFSNQTNDATEIRVLKAVLLFCLLDRLNPDGHERLRPTVTNIELSFRGDGALVNVGEIVKDLAEDRHCFSVVNGHIELFATSVGGADLQKKIAEQENKFHDLLSPKVASMLEEHTKSTRASHSAHRFEIRVSDAIHTTLTNITSSVRDRYSVGLNKDNASVCLWFVIARNEKEQLEITEKIKSILSHLHDHRVLMFTFPTLSFCHNNVNLWNDYIRQYAQYLLENDGGAKTQIKNSYERLEREWFDEIKKQSTIIKMHSIQSGQVVSSDTYWSAFKQRISDYVRKTLPNCVDYLTQYISAFDIRGLKEWALSGIQFDNYAGKSKQLINIFKAQSITDDENWFAQNPKHPLSEIHALFEKKIANSIGKGGQLSVRRVYIELQRAPFGMRYNALSAFVLGFTLRNILTKNFQWTDGKLTRPLDADTLAEIIESVVKNDGNENMKGEKVICRLSKEDKAFIEKAPQMFGVSSIADATIEIVLGQIQNSIQDMSGRVPLWVLPEYIRSVSEEKADKIEEILNNVCIAFSTSSKGKTEERSNAVRDVGTAILECPDIVDVIADYIKSENFVTAFDLYIDKTNLALAELAKRIGDVSHGYSRAIREKASEAAGWLWKQADISKEVDEMFCEYEVIELAKPLLGFTDFIPYKHVFEALRSAIMQTNCLPKSMIVTAYPALSMFLSVLQQSGSVYDIKSALLQYSEIIAKLFFDSTKAEALEIVKKRLNGAEISNDELRDILGGMPSGFGLDEPTFLNGLRAKIEDNAKQSVVSKLKAEWLRLSSGVKTPFEWALSNGIPARFLLGGLPQSDDILKAIEQPETFAAAKLAELLDTLQEITPPSIVECQQAFLAETVPTRYAKFNISLASLLEFLREIYGKQPNFWSKQPDISEFIRSQYKGMLAPQVAEKIRNQSSDELKQKLLLLAQENAELGLLFWE</sequence>
<proteinExistence type="predicted"/>
<name>L0F6K7_DESDL</name>
<accession>L0F6K7</accession>